<dbReference type="Gene3D" id="3.40.50.2300">
    <property type="match status" value="1"/>
</dbReference>
<dbReference type="Proteomes" id="UP000294743">
    <property type="component" value="Unassembled WGS sequence"/>
</dbReference>
<dbReference type="PANTHER" id="PTHR34581">
    <property type="entry name" value="PTS SYSTEM N,N'-DIACETYLCHITOBIOSE-SPECIFIC EIIB COMPONENT"/>
    <property type="match status" value="1"/>
</dbReference>
<keyword evidence="6" id="KW-0418">Kinase</keyword>
<evidence type="ECO:0000256" key="4">
    <source>
        <dbReference type="ARBA" id="ARBA00022679"/>
    </source>
</evidence>
<dbReference type="EMBL" id="SODD01000008">
    <property type="protein sequence ID" value="TDW24666.1"/>
    <property type="molecule type" value="Genomic_DNA"/>
</dbReference>
<dbReference type="CDD" id="cd05564">
    <property type="entry name" value="PTS_IIB_chitobiose_lichenan"/>
    <property type="match status" value="1"/>
</dbReference>
<evidence type="ECO:0000256" key="3">
    <source>
        <dbReference type="ARBA" id="ARBA00022597"/>
    </source>
</evidence>
<keyword evidence="5" id="KW-0598">Phosphotransferase system</keyword>
<dbReference type="PROSITE" id="PS51100">
    <property type="entry name" value="PTS_EIIB_TYPE_3"/>
    <property type="match status" value="1"/>
</dbReference>
<comment type="caution">
    <text evidence="9">The sequence shown here is derived from an EMBL/GenBank/DDBJ whole genome shotgun (WGS) entry which is preliminary data.</text>
</comment>
<evidence type="ECO:0000256" key="7">
    <source>
        <dbReference type="PROSITE-ProRule" id="PRU00423"/>
    </source>
</evidence>
<dbReference type="InterPro" id="IPR003501">
    <property type="entry name" value="PTS_EIIB_2/3"/>
</dbReference>
<evidence type="ECO:0000313" key="9">
    <source>
        <dbReference type="EMBL" id="TDW24666.1"/>
    </source>
</evidence>
<evidence type="ECO:0000256" key="5">
    <source>
        <dbReference type="ARBA" id="ARBA00022683"/>
    </source>
</evidence>
<accession>A0A4R8A345</accession>
<feature type="modified residue" description="Phosphocysteine; by EIIA" evidence="7">
    <location>
        <position position="29"/>
    </location>
</feature>
<keyword evidence="4" id="KW-0808">Transferase</keyword>
<dbReference type="InterPro" id="IPR013012">
    <property type="entry name" value="PTS_EIIB_3"/>
</dbReference>
<keyword evidence="10" id="KW-1185">Reference proteome</keyword>
<gene>
    <name evidence="9" type="ORF">EDD63_10819</name>
</gene>
<dbReference type="GO" id="GO:0009401">
    <property type="term" value="P:phosphoenolpyruvate-dependent sugar phosphotransferase system"/>
    <property type="evidence" value="ECO:0007669"/>
    <property type="project" value="UniProtKB-KW"/>
</dbReference>
<dbReference type="InterPro" id="IPR036095">
    <property type="entry name" value="PTS_EIIB-like_sf"/>
</dbReference>
<keyword evidence="1" id="KW-0813">Transport</keyword>
<dbReference type="InterPro" id="IPR051819">
    <property type="entry name" value="PTS_sugar-specific_EIIB"/>
</dbReference>
<keyword evidence="2" id="KW-0597">Phosphoprotein</keyword>
<evidence type="ECO:0000259" key="8">
    <source>
        <dbReference type="PROSITE" id="PS51100"/>
    </source>
</evidence>
<name>A0A4R8A345_9FIRM</name>
<protein>
    <submittedName>
        <fullName evidence="9">PTS system cellobiose-specific IIB component</fullName>
    </submittedName>
</protein>
<reference evidence="9 10" key="1">
    <citation type="submission" date="2019-03" db="EMBL/GenBank/DDBJ databases">
        <title>Genomic Encyclopedia of Type Strains, Phase IV (KMG-IV): sequencing the most valuable type-strain genomes for metagenomic binning, comparative biology and taxonomic classification.</title>
        <authorList>
            <person name="Goeker M."/>
        </authorList>
    </citation>
    <scope>NUCLEOTIDE SEQUENCE [LARGE SCALE GENOMIC DNA]</scope>
    <source>
        <strain evidence="9 10">DSM 28867</strain>
    </source>
</reference>
<feature type="domain" description="PTS EIIB type-3" evidence="8">
    <location>
        <begin position="22"/>
        <end position="121"/>
    </location>
</feature>
<dbReference type="GO" id="GO:0016301">
    <property type="term" value="F:kinase activity"/>
    <property type="evidence" value="ECO:0007669"/>
    <property type="project" value="UniProtKB-KW"/>
</dbReference>
<dbReference type="PANTHER" id="PTHR34581:SF2">
    <property type="entry name" value="PTS SYSTEM N,N'-DIACETYLCHITOBIOSE-SPECIFIC EIIB COMPONENT"/>
    <property type="match status" value="1"/>
</dbReference>
<dbReference type="GO" id="GO:0008982">
    <property type="term" value="F:protein-N(PI)-phosphohistidine-sugar phosphotransferase activity"/>
    <property type="evidence" value="ECO:0007669"/>
    <property type="project" value="InterPro"/>
</dbReference>
<proteinExistence type="predicted"/>
<keyword evidence="3" id="KW-0762">Sugar transport</keyword>
<dbReference type="Pfam" id="PF02302">
    <property type="entry name" value="PTS_IIB"/>
    <property type="match status" value="1"/>
</dbReference>
<evidence type="ECO:0000313" key="10">
    <source>
        <dbReference type="Proteomes" id="UP000294743"/>
    </source>
</evidence>
<evidence type="ECO:0000256" key="1">
    <source>
        <dbReference type="ARBA" id="ARBA00022448"/>
    </source>
</evidence>
<evidence type="ECO:0000256" key="2">
    <source>
        <dbReference type="ARBA" id="ARBA00022553"/>
    </source>
</evidence>
<sequence>MGIVWYSKSVKSGIYQERGTKMTNILLVCTAGMSTSALVKKMQEAATEMGVETNIWAVGDADSEDAIKQADVICLGPQVRYLEAKMKERVNNEKPVMVIDMAAYGTMNGKKVLESALALVK</sequence>
<dbReference type="SUPFAM" id="SSF52794">
    <property type="entry name" value="PTS system IIB component-like"/>
    <property type="match status" value="1"/>
</dbReference>
<organism evidence="9 10">
    <name type="scientific">Breznakia blatticola</name>
    <dbReference type="NCBI Taxonomy" id="1754012"/>
    <lineage>
        <taxon>Bacteria</taxon>
        <taxon>Bacillati</taxon>
        <taxon>Bacillota</taxon>
        <taxon>Erysipelotrichia</taxon>
        <taxon>Erysipelotrichales</taxon>
        <taxon>Erysipelotrichaceae</taxon>
        <taxon>Breznakia</taxon>
    </lineage>
</organism>
<evidence type="ECO:0000256" key="6">
    <source>
        <dbReference type="ARBA" id="ARBA00022777"/>
    </source>
</evidence>
<dbReference type="AlphaFoldDB" id="A0A4R8A345"/>